<sequence length="485" mass="53461">MWKLRELSTLVRVTRASILIIERFVDAFNIELDCEKVPFRIQRLDELFKRHMTALVDLELSTGDARASLSEAVEFDYPSSLPAKVEAHRPERKAKLAQGSTFPHRLTIDLIVVSLQSIVTEAQLRRSLRCCPSFAGGSLQDWLHRIQCTAGPVLPGICKTELHALGTTGKLTQQLTPLAGSAVNTLAHSCSLESAAIRFKRSASPKHGSLEDNVGTRKLDAHAMLAGVTPPDFIKLELSLLGRYSSRTRSPNALVGCLQLKQPGVPPTTSAYLASEDFSPAWSVVQAQCWLEVDPLFDRGALPVGGRRDQPTSARKQTFYLLAKRFPPMAIGHSQPNGCLIFSNGNSPFRGKGVQSAGLLAMQAGTVERAVGPTVDSKRRNKLIEEKYVLHIKNSVDYHRRTTSGSICAKVVPPAGACCRRHKSTPEPVTLRTFLPSSGPPKSAHLLLSCSMDDRIIILKVYYQRHCLRTCSEQVVREDSEYKSF</sequence>
<dbReference type="EMBL" id="DS232230">
    <property type="protein sequence ID" value="EDS37951.1"/>
    <property type="molecule type" value="Genomic_DNA"/>
</dbReference>
<reference evidence="1" key="1">
    <citation type="submission" date="2007-03" db="EMBL/GenBank/DDBJ databases">
        <title>Annotation of Culex pipiens quinquefasciatus.</title>
        <authorList>
            <consortium name="The Broad Institute Genome Sequencing Platform"/>
            <person name="Atkinson P.W."/>
            <person name="Hemingway J."/>
            <person name="Christensen B.M."/>
            <person name="Higgs S."/>
            <person name="Kodira C."/>
            <person name="Hannick L."/>
            <person name="Megy K."/>
            <person name="O'Leary S."/>
            <person name="Pearson M."/>
            <person name="Haas B.J."/>
            <person name="Mauceli E."/>
            <person name="Wortman J.R."/>
            <person name="Lee N.H."/>
            <person name="Guigo R."/>
            <person name="Stanke M."/>
            <person name="Alvarado L."/>
            <person name="Amedeo P."/>
            <person name="Antoine C.H."/>
            <person name="Arensburger P."/>
            <person name="Bidwell S.L."/>
            <person name="Crawford M."/>
            <person name="Camaro F."/>
            <person name="Devon K."/>
            <person name="Engels R."/>
            <person name="Hammond M."/>
            <person name="Howarth C."/>
            <person name="Koehrsen M."/>
            <person name="Lawson D."/>
            <person name="Montgomery P."/>
            <person name="Nene V."/>
            <person name="Nusbaum C."/>
            <person name="Puiu D."/>
            <person name="Romero-Severson J."/>
            <person name="Severson D.W."/>
            <person name="Shumway M."/>
            <person name="Sisk P."/>
            <person name="Stolte C."/>
            <person name="Zeng Q."/>
            <person name="Eisenstadt E."/>
            <person name="Fraser-Liggett C."/>
            <person name="Strausberg R."/>
            <person name="Galagan J."/>
            <person name="Birren B."/>
            <person name="Collins F.H."/>
        </authorList>
    </citation>
    <scope>NUCLEOTIDE SEQUENCE [LARGE SCALE GENOMIC DNA]</scope>
    <source>
        <strain evidence="1">JHB</strain>
    </source>
</reference>
<reference evidence="2" key="2">
    <citation type="submission" date="2021-02" db="UniProtKB">
        <authorList>
            <consortium name="EnsemblMetazoa"/>
        </authorList>
    </citation>
    <scope>IDENTIFICATION</scope>
    <source>
        <strain evidence="2">JHB</strain>
    </source>
</reference>
<proteinExistence type="predicted"/>
<dbReference type="STRING" id="7176.B0X076"/>
<evidence type="ECO:0000313" key="1">
    <source>
        <dbReference type="EMBL" id="EDS37951.1"/>
    </source>
</evidence>
<protein>
    <submittedName>
        <fullName evidence="1 2">Pre-mRNA splicing factor prp17</fullName>
    </submittedName>
</protein>
<name>B0X076_CULQU</name>
<dbReference type="Proteomes" id="UP000002320">
    <property type="component" value="Unassembled WGS sequence"/>
</dbReference>
<dbReference type="EnsemblMetazoa" id="CPIJ013001-RA">
    <property type="protein sequence ID" value="CPIJ013001-PA"/>
    <property type="gene ID" value="CPIJ013001"/>
</dbReference>
<accession>B0X076</accession>
<dbReference type="VEuPathDB" id="VectorBase:CPIJ013001"/>
<dbReference type="OrthoDB" id="7763371at2759"/>
<dbReference type="HOGENOM" id="CLU_562916_0_0_1"/>
<gene>
    <name evidence="2" type="primary">6045765</name>
    <name evidence="1" type="ORF">CpipJ_CPIJ013001</name>
</gene>
<organism>
    <name type="scientific">Culex quinquefasciatus</name>
    <name type="common">Southern house mosquito</name>
    <name type="synonym">Culex pungens</name>
    <dbReference type="NCBI Taxonomy" id="7176"/>
    <lineage>
        <taxon>Eukaryota</taxon>
        <taxon>Metazoa</taxon>
        <taxon>Ecdysozoa</taxon>
        <taxon>Arthropoda</taxon>
        <taxon>Hexapoda</taxon>
        <taxon>Insecta</taxon>
        <taxon>Pterygota</taxon>
        <taxon>Neoptera</taxon>
        <taxon>Endopterygota</taxon>
        <taxon>Diptera</taxon>
        <taxon>Nematocera</taxon>
        <taxon>Culicoidea</taxon>
        <taxon>Culicidae</taxon>
        <taxon>Culicinae</taxon>
        <taxon>Culicini</taxon>
        <taxon>Culex</taxon>
        <taxon>Culex</taxon>
    </lineage>
</organism>
<dbReference type="InParanoid" id="B0X076"/>
<keyword evidence="3" id="KW-1185">Reference proteome</keyword>
<evidence type="ECO:0000313" key="2">
    <source>
        <dbReference type="EnsemblMetazoa" id="CPIJ013001-PA"/>
    </source>
</evidence>
<dbReference type="VEuPathDB" id="VectorBase:CQUJHB002061"/>
<dbReference type="KEGG" id="cqu:CpipJ_CPIJ013001"/>
<dbReference type="eggNOG" id="ENOG502T8II">
    <property type="taxonomic scope" value="Eukaryota"/>
</dbReference>
<dbReference type="AlphaFoldDB" id="B0X076"/>
<evidence type="ECO:0000313" key="3">
    <source>
        <dbReference type="Proteomes" id="UP000002320"/>
    </source>
</evidence>